<dbReference type="PROSITE" id="PS00052">
    <property type="entry name" value="RIBOSOMAL_S7"/>
    <property type="match status" value="1"/>
</dbReference>
<dbReference type="OrthoDB" id="9972728at2759"/>
<evidence type="ECO:0000313" key="6">
    <source>
        <dbReference type="EMBL" id="CDG66446.1"/>
    </source>
</evidence>
<name>T2M306_HYDVU</name>
<dbReference type="GO" id="GO:0003735">
    <property type="term" value="F:structural constituent of ribosome"/>
    <property type="evidence" value="ECO:0007669"/>
    <property type="project" value="InterPro"/>
</dbReference>
<dbReference type="InterPro" id="IPR020606">
    <property type="entry name" value="Ribosomal_uS7_CS"/>
</dbReference>
<dbReference type="AlphaFoldDB" id="T2M306"/>
<dbReference type="Pfam" id="PF00177">
    <property type="entry name" value="Ribosomal_S7"/>
    <property type="match status" value="1"/>
</dbReference>
<dbReference type="PANTHER" id="PTHR11205">
    <property type="entry name" value="RIBOSOMAL PROTEIN S7"/>
    <property type="match status" value="1"/>
</dbReference>
<keyword evidence="2 4" id="KW-0689">Ribosomal protein</keyword>
<feature type="domain" description="Small ribosomal subunit protein uS7" evidence="5">
    <location>
        <begin position="83"/>
        <end position="236"/>
    </location>
</feature>
<dbReference type="GO" id="GO:0005840">
    <property type="term" value="C:ribosome"/>
    <property type="evidence" value="ECO:0007669"/>
    <property type="project" value="UniProtKB-KW"/>
</dbReference>
<accession>T2M306</accession>
<dbReference type="GO" id="GO:0003723">
    <property type="term" value="F:RNA binding"/>
    <property type="evidence" value="ECO:0007669"/>
    <property type="project" value="InterPro"/>
</dbReference>
<reference evidence="6" key="1">
    <citation type="journal article" date="2013" name="Genome Biol. Evol.">
        <title>Punctuated emergences of genetic and phenotypic innovations in eumetazoan, bilaterian, euteleostome, and hominidae ancestors.</title>
        <authorList>
            <person name="Wenger Y."/>
            <person name="Galliot B."/>
        </authorList>
    </citation>
    <scope>NUCLEOTIDE SEQUENCE</scope>
    <source>
        <tissue evidence="6">Whole animals</tissue>
    </source>
</reference>
<comment type="similarity">
    <text evidence="1 4">Belongs to the universal ribosomal protein uS7 family.</text>
</comment>
<dbReference type="Gene3D" id="1.10.455.10">
    <property type="entry name" value="Ribosomal protein S7 domain"/>
    <property type="match status" value="1"/>
</dbReference>
<dbReference type="InterPro" id="IPR000235">
    <property type="entry name" value="Ribosomal_uS7"/>
</dbReference>
<evidence type="ECO:0000256" key="1">
    <source>
        <dbReference type="ARBA" id="ARBA00007151"/>
    </source>
</evidence>
<evidence type="ECO:0000256" key="2">
    <source>
        <dbReference type="ARBA" id="ARBA00022980"/>
    </source>
</evidence>
<organism evidence="6">
    <name type="scientific">Hydra vulgaris</name>
    <name type="common">Hydra</name>
    <name type="synonym">Hydra attenuata</name>
    <dbReference type="NCBI Taxonomy" id="6087"/>
    <lineage>
        <taxon>Eukaryota</taxon>
        <taxon>Metazoa</taxon>
        <taxon>Cnidaria</taxon>
        <taxon>Hydrozoa</taxon>
        <taxon>Hydroidolina</taxon>
        <taxon>Anthoathecata</taxon>
        <taxon>Aplanulata</taxon>
        <taxon>Hydridae</taxon>
        <taxon>Hydra</taxon>
    </lineage>
</organism>
<dbReference type="GO" id="GO:1990904">
    <property type="term" value="C:ribonucleoprotein complex"/>
    <property type="evidence" value="ECO:0007669"/>
    <property type="project" value="UniProtKB-KW"/>
</dbReference>
<gene>
    <name evidence="6" type="primary">MRPS7</name>
</gene>
<dbReference type="InterPro" id="IPR023798">
    <property type="entry name" value="Ribosomal_uS7_dom"/>
</dbReference>
<feature type="non-terminal residue" evidence="6">
    <location>
        <position position="1"/>
    </location>
</feature>
<dbReference type="SUPFAM" id="SSF47973">
    <property type="entry name" value="Ribosomal protein S7"/>
    <property type="match status" value="1"/>
</dbReference>
<evidence type="ECO:0000256" key="4">
    <source>
        <dbReference type="RuleBase" id="RU003619"/>
    </source>
</evidence>
<dbReference type="EMBL" id="HAAD01000214">
    <property type="protein sequence ID" value="CDG66446.1"/>
    <property type="molecule type" value="mRNA"/>
</dbReference>
<proteinExistence type="evidence at transcript level"/>
<evidence type="ECO:0000256" key="3">
    <source>
        <dbReference type="ARBA" id="ARBA00023274"/>
    </source>
</evidence>
<keyword evidence="3 4" id="KW-0687">Ribonucleoprotein</keyword>
<evidence type="ECO:0000259" key="5">
    <source>
        <dbReference type="Pfam" id="PF00177"/>
    </source>
</evidence>
<dbReference type="GO" id="GO:0006412">
    <property type="term" value="P:translation"/>
    <property type="evidence" value="ECO:0007669"/>
    <property type="project" value="InterPro"/>
</dbReference>
<protein>
    <submittedName>
        <fullName evidence="6">28S ribosomal protein S7,mitochondrial</fullName>
    </submittedName>
</protein>
<dbReference type="InterPro" id="IPR036823">
    <property type="entry name" value="Ribosomal_uS7_dom_sf"/>
</dbReference>
<sequence length="244" mass="28272">RFTNMALKLASKQKLPFYILYKTIFKKPILYNNIINLRHKSYTEKAPSLFNKDEVNMLKKTNLPPNIIVTEASNIEKNQAADSFYSTSIFYDETVCKFVNCMMKDGKKAVSQKVMHDTFLAIKKIQLEKYHKSIDSSNVELDPLKIFHGAIENVKPVLGTQNIKKKGKSFKVPYPLPLNRRRFLANKWLLESAKKLPGNNVRMSQKLSKTILDAYTNEGSAVQKKIEFHKQAEANRALAHYRWW</sequence>